<proteinExistence type="predicted"/>
<feature type="transmembrane region" description="Helical" evidence="1">
    <location>
        <begin position="207"/>
        <end position="227"/>
    </location>
</feature>
<dbReference type="AlphaFoldDB" id="A0A238XWD6"/>
<reference evidence="2 3" key="1">
    <citation type="submission" date="2017-06" db="EMBL/GenBank/DDBJ databases">
        <authorList>
            <person name="Kim H.J."/>
            <person name="Triplett B.A."/>
        </authorList>
    </citation>
    <scope>NUCLEOTIDE SEQUENCE [LARGE SCALE GENOMIC DNA]</scope>
    <source>
        <strain evidence="2 3">DSM 44272</strain>
    </source>
</reference>
<feature type="transmembrane region" description="Helical" evidence="1">
    <location>
        <begin position="282"/>
        <end position="312"/>
    </location>
</feature>
<evidence type="ECO:0000313" key="2">
    <source>
        <dbReference type="EMBL" id="SNR62674.1"/>
    </source>
</evidence>
<sequence>MTCFPAVTLLAPSGDATEATAPVVVLGLVAAPGAPADVAGWLAGALTRDLSARHPEVSWEVRPVVDGLVQPPADDDELVDAARRRLLSEDWDLVLSLTDVPLELSRRPVVGHASPVHGVALLSVPALGAVGLRRRALEAATGLVHTLLGDDDGDDDPDDRAAVGRRLRELATDPADSTEGVRFAARVLSGNLRLLGGMVRANRPWRLAVRLSRALTAAIAAGVFALVTPDIWRLADNFGWLRLTGVAVGSVVATAVTLVVGAELSERAHSRRVRKQVALFNLATAATVFIGVLTLYAVLFLLALAGSLLLVVPSLFADGLGHPAQASDYLELAWLISSLATVGGALGAGLESDDAVRQAAYSYRPDRAALDAPPD</sequence>
<keyword evidence="1" id="KW-0472">Membrane</keyword>
<organism evidence="2 3">
    <name type="scientific">Blastococcus mobilis</name>
    <dbReference type="NCBI Taxonomy" id="1938746"/>
    <lineage>
        <taxon>Bacteria</taxon>
        <taxon>Bacillati</taxon>
        <taxon>Actinomycetota</taxon>
        <taxon>Actinomycetes</taxon>
        <taxon>Geodermatophilales</taxon>
        <taxon>Geodermatophilaceae</taxon>
        <taxon>Blastococcus</taxon>
    </lineage>
</organism>
<keyword evidence="3" id="KW-1185">Reference proteome</keyword>
<feature type="transmembrane region" description="Helical" evidence="1">
    <location>
        <begin position="239"/>
        <end position="261"/>
    </location>
</feature>
<dbReference type="EMBL" id="FZNO01000016">
    <property type="protein sequence ID" value="SNR62674.1"/>
    <property type="molecule type" value="Genomic_DNA"/>
</dbReference>
<keyword evidence="1" id="KW-1133">Transmembrane helix</keyword>
<feature type="transmembrane region" description="Helical" evidence="1">
    <location>
        <begin position="332"/>
        <end position="350"/>
    </location>
</feature>
<evidence type="ECO:0000256" key="1">
    <source>
        <dbReference type="SAM" id="Phobius"/>
    </source>
</evidence>
<dbReference type="Proteomes" id="UP000198403">
    <property type="component" value="Unassembled WGS sequence"/>
</dbReference>
<name>A0A238XWD6_9ACTN</name>
<gene>
    <name evidence="2" type="ORF">SAMN06272737_11631</name>
</gene>
<keyword evidence="1" id="KW-0812">Transmembrane</keyword>
<evidence type="ECO:0000313" key="3">
    <source>
        <dbReference type="Proteomes" id="UP000198403"/>
    </source>
</evidence>
<protein>
    <submittedName>
        <fullName evidence="2">Uncharacterized protein</fullName>
    </submittedName>
</protein>
<accession>A0A238XWD6</accession>